<organism evidence="3 4">
    <name type="scientific">Tilletia controversa</name>
    <name type="common">dwarf bunt fungus</name>
    <dbReference type="NCBI Taxonomy" id="13291"/>
    <lineage>
        <taxon>Eukaryota</taxon>
        <taxon>Fungi</taxon>
        <taxon>Dikarya</taxon>
        <taxon>Basidiomycota</taxon>
        <taxon>Ustilaginomycotina</taxon>
        <taxon>Exobasidiomycetes</taxon>
        <taxon>Tilletiales</taxon>
        <taxon>Tilletiaceae</taxon>
        <taxon>Tilletia</taxon>
    </lineage>
</organism>
<accession>A0A8X7SXM3</accession>
<comment type="caution">
    <text evidence="3">The sequence shown here is derived from an EMBL/GenBank/DDBJ whole genome shotgun (WGS) entry which is preliminary data.</text>
</comment>
<reference evidence="3" key="1">
    <citation type="submission" date="2016-04" db="EMBL/GenBank/DDBJ databases">
        <authorList>
            <person name="Nguyen H.D."/>
            <person name="Samba Siva P."/>
            <person name="Cullis J."/>
            <person name="Levesque C.A."/>
            <person name="Hambleton S."/>
        </authorList>
    </citation>
    <scope>NUCLEOTIDE SEQUENCE</scope>
    <source>
        <strain evidence="3">DAOMC 236426</strain>
    </source>
</reference>
<feature type="chain" id="PRO_5036467899" evidence="2">
    <location>
        <begin position="22"/>
        <end position="94"/>
    </location>
</feature>
<protein>
    <submittedName>
        <fullName evidence="3">Uncharacterized protein</fullName>
    </submittedName>
</protein>
<proteinExistence type="predicted"/>
<reference evidence="3" key="2">
    <citation type="journal article" date="2019" name="IMA Fungus">
        <title>Genome sequencing and comparison of five Tilletia species to identify candidate genes for the detection of regulated species infecting wheat.</title>
        <authorList>
            <person name="Nguyen H.D.T."/>
            <person name="Sultana T."/>
            <person name="Kesanakurti P."/>
            <person name="Hambleton S."/>
        </authorList>
    </citation>
    <scope>NUCLEOTIDE SEQUENCE</scope>
    <source>
        <strain evidence="3">DAOMC 236426</strain>
    </source>
</reference>
<feature type="region of interest" description="Disordered" evidence="1">
    <location>
        <begin position="25"/>
        <end position="63"/>
    </location>
</feature>
<dbReference type="Proteomes" id="UP000077684">
    <property type="component" value="Unassembled WGS sequence"/>
</dbReference>
<evidence type="ECO:0000256" key="1">
    <source>
        <dbReference type="SAM" id="MobiDB-lite"/>
    </source>
</evidence>
<evidence type="ECO:0000313" key="4">
    <source>
        <dbReference type="Proteomes" id="UP000077684"/>
    </source>
</evidence>
<name>A0A8X7SXM3_9BASI</name>
<evidence type="ECO:0000256" key="2">
    <source>
        <dbReference type="SAM" id="SignalP"/>
    </source>
</evidence>
<feature type="signal peptide" evidence="2">
    <location>
        <begin position="1"/>
        <end position="21"/>
    </location>
</feature>
<gene>
    <name evidence="3" type="ORF">A4X06_0g3794</name>
</gene>
<keyword evidence="4" id="KW-1185">Reference proteome</keyword>
<keyword evidence="2" id="KW-0732">Signal</keyword>
<sequence length="94" mass="10514">MSFGVRVPASVLLAYFRSASALSIQARPANKSRSTVDPHGRTTPPQQPAPTQAASVRADTDSPRNEIAEFYSYVLRRSAQITESRINWEEWVHQ</sequence>
<evidence type="ECO:0000313" key="3">
    <source>
        <dbReference type="EMBL" id="KAE8248328.1"/>
    </source>
</evidence>
<dbReference type="AlphaFoldDB" id="A0A8X7SXM3"/>
<dbReference type="EMBL" id="LWDE02000365">
    <property type="protein sequence ID" value="KAE8248328.1"/>
    <property type="molecule type" value="Genomic_DNA"/>
</dbReference>